<keyword evidence="3" id="KW-1185">Reference proteome</keyword>
<accession>A0AAV4CWG4</accession>
<dbReference type="Proteomes" id="UP000735302">
    <property type="component" value="Unassembled WGS sequence"/>
</dbReference>
<keyword evidence="1" id="KW-0472">Membrane</keyword>
<comment type="caution">
    <text evidence="2">The sequence shown here is derived from an EMBL/GenBank/DDBJ whole genome shotgun (WGS) entry which is preliminary data.</text>
</comment>
<proteinExistence type="predicted"/>
<name>A0AAV4CWG4_9GAST</name>
<keyword evidence="1" id="KW-1133">Transmembrane helix</keyword>
<dbReference type="EMBL" id="BLXT01007044">
    <property type="protein sequence ID" value="GFO36257.1"/>
    <property type="molecule type" value="Genomic_DNA"/>
</dbReference>
<organism evidence="2 3">
    <name type="scientific">Plakobranchus ocellatus</name>
    <dbReference type="NCBI Taxonomy" id="259542"/>
    <lineage>
        <taxon>Eukaryota</taxon>
        <taxon>Metazoa</taxon>
        <taxon>Spiralia</taxon>
        <taxon>Lophotrochozoa</taxon>
        <taxon>Mollusca</taxon>
        <taxon>Gastropoda</taxon>
        <taxon>Heterobranchia</taxon>
        <taxon>Euthyneura</taxon>
        <taxon>Panpulmonata</taxon>
        <taxon>Sacoglossa</taxon>
        <taxon>Placobranchoidea</taxon>
        <taxon>Plakobranchidae</taxon>
        <taxon>Plakobranchus</taxon>
    </lineage>
</organism>
<reference evidence="2 3" key="1">
    <citation type="journal article" date="2021" name="Elife">
        <title>Chloroplast acquisition without the gene transfer in kleptoplastic sea slugs, Plakobranchus ocellatus.</title>
        <authorList>
            <person name="Maeda T."/>
            <person name="Takahashi S."/>
            <person name="Yoshida T."/>
            <person name="Shimamura S."/>
            <person name="Takaki Y."/>
            <person name="Nagai Y."/>
            <person name="Toyoda A."/>
            <person name="Suzuki Y."/>
            <person name="Arimoto A."/>
            <person name="Ishii H."/>
            <person name="Satoh N."/>
            <person name="Nishiyama T."/>
            <person name="Hasebe M."/>
            <person name="Maruyama T."/>
            <person name="Minagawa J."/>
            <person name="Obokata J."/>
            <person name="Shigenobu S."/>
        </authorList>
    </citation>
    <scope>NUCLEOTIDE SEQUENCE [LARGE SCALE GENOMIC DNA]</scope>
</reference>
<evidence type="ECO:0000313" key="2">
    <source>
        <dbReference type="EMBL" id="GFO36257.1"/>
    </source>
</evidence>
<evidence type="ECO:0000256" key="1">
    <source>
        <dbReference type="SAM" id="Phobius"/>
    </source>
</evidence>
<evidence type="ECO:0000313" key="3">
    <source>
        <dbReference type="Proteomes" id="UP000735302"/>
    </source>
</evidence>
<protein>
    <submittedName>
        <fullName evidence="2">Uncharacterized protein</fullName>
    </submittedName>
</protein>
<gene>
    <name evidence="2" type="ORF">PoB_006276200</name>
</gene>
<feature type="transmembrane region" description="Helical" evidence="1">
    <location>
        <begin position="31"/>
        <end position="53"/>
    </location>
</feature>
<dbReference type="AlphaFoldDB" id="A0AAV4CWG4"/>
<sequence>MQCEITHLLWGSRSRTEDVDMRVSLNVGTELSFILIAAGYKSSLIHSCFLWMYRIHQRKNNLHHNLLTPRFNLHKFSHFKPPALSESPHSRFNLHKFTYLKLPASSEPPHLKVQASSDSLLLEHQALLDSMQLKLESSSISTSKASSFIRISTPQASSFIKFITARASSSIRFHATRD</sequence>
<keyword evidence="1" id="KW-0812">Transmembrane</keyword>